<evidence type="ECO:0000256" key="3">
    <source>
        <dbReference type="SAM" id="SignalP"/>
    </source>
</evidence>
<feature type="domain" description="PilY1 beta-propeller" evidence="4">
    <location>
        <begin position="761"/>
        <end position="1108"/>
    </location>
</feature>
<evidence type="ECO:0000256" key="1">
    <source>
        <dbReference type="ARBA" id="ARBA00022723"/>
    </source>
</evidence>
<evidence type="ECO:0000259" key="4">
    <source>
        <dbReference type="Pfam" id="PF05567"/>
    </source>
</evidence>
<keyword evidence="3" id="KW-0732">Signal</keyword>
<organism evidence="5 6">
    <name type="scientific">Dyella lutea</name>
    <dbReference type="NCBI Taxonomy" id="2950441"/>
    <lineage>
        <taxon>Bacteria</taxon>
        <taxon>Pseudomonadati</taxon>
        <taxon>Pseudomonadota</taxon>
        <taxon>Gammaproteobacteria</taxon>
        <taxon>Lysobacterales</taxon>
        <taxon>Rhodanobacteraceae</taxon>
        <taxon>Dyella</taxon>
    </lineage>
</organism>
<reference evidence="5 6" key="1">
    <citation type="submission" date="2022-06" db="EMBL/GenBank/DDBJ databases">
        <title>Dyella sp. Sa strain:Sa Genome sequencing.</title>
        <authorList>
            <person name="Park S."/>
        </authorList>
    </citation>
    <scope>NUCLEOTIDE SEQUENCE [LARGE SCALE GENOMIC DNA]</scope>
    <source>
        <strain evidence="5 6">Sa</strain>
    </source>
</reference>
<evidence type="ECO:0000256" key="2">
    <source>
        <dbReference type="ARBA" id="ARBA00022837"/>
    </source>
</evidence>
<keyword evidence="1" id="KW-0479">Metal-binding</keyword>
<feature type="chain" id="PRO_5045720405" evidence="3">
    <location>
        <begin position="38"/>
        <end position="1329"/>
    </location>
</feature>
<keyword evidence="2" id="KW-0106">Calcium</keyword>
<comment type="caution">
    <text evidence="5">The sequence shown here is derived from an EMBL/GenBank/DDBJ whole genome shotgun (WGS) entry which is preliminary data.</text>
</comment>
<dbReference type="RefSeq" id="WP_253568012.1">
    <property type="nucleotide sequence ID" value="NZ_JAMZEK010000003.1"/>
</dbReference>
<protein>
    <submittedName>
        <fullName evidence="5">PilC/PilY family type IV pilus protein</fullName>
    </submittedName>
</protein>
<dbReference type="InterPro" id="IPR008707">
    <property type="entry name" value="B-propeller_PilY1"/>
</dbReference>
<name>A0ABT1FDN2_9GAMM</name>
<evidence type="ECO:0000313" key="6">
    <source>
        <dbReference type="Proteomes" id="UP001204615"/>
    </source>
</evidence>
<accession>A0ABT1FDN2</accession>
<dbReference type="Proteomes" id="UP001204615">
    <property type="component" value="Unassembled WGS sequence"/>
</dbReference>
<dbReference type="Pfam" id="PF05567">
    <property type="entry name" value="T4P_PilY1"/>
    <property type="match status" value="1"/>
</dbReference>
<sequence length="1329" mass="141514">MNIFRPKSRLHSFFSRVMVTSALVWLVGAVHSPEAAAATVLVDQAPLIVQAALPPNIVLMLDDSGSMDSDYMPDWGYIDHSSNMVLRYPGNNGTYYNPGVTYSPPPTADGGSYPNSPGIGNAFADGFKDQSTNHEVDVTQYSGSYDYYEQFTATVPSYYDATLGCHSGDTLVTSGTNAGKCATAGGTTYTYYDATWKKYGRNWYPICNSGDSYNTGRGQCEHAVTAYTYYTPDTPTCPQGGTYDSTTQQCKTTGTKTAYLFAYTTNDGSGYVQHYVGKSQDDCSVAPSGSDCDYSAATQQNVANWFSYYRTRMLMAKSGLMTAFSGLNTDFRVGYGDIDGSARSLLGSDYYAFTTQAGYSTYSTGIAQVKPFCVGTDCTAKENFWTWIASTNPTGSTPLRAALENVGKYYKTDTPWKTMATDPDYGDNTNTMLACRQSYTILTTDGFWNGTAPGNGNIDNTDGTVYTDPHGTKYGYKAAAPFSDSYSDTLADVAMKYWKTDLRTDISNEVPTNDEDKAFWQHMVSFTIGLGFTPVNDQGTTRTSDDVALDIDQITAWANGDSTQAISNFAWPKPASNDLNNIADLAHAAINGHGGFYSATSPEAFAEGLRSALNRASQRVGTGASLAANSTELNTGTFAYQANYYTATWKGDLKALEIYTADNPSLGQVKGQISSNAKWNAATMMPAAADRTIYTYNPDAATYVKFSDPSVLSTTEQNALGSSATEQQNIINYLRGDASLEKTTTGGKYRSRIADSKHFVLGDIVDSQPVYVGASNPNQFQNTNFTGSSTYAKFASDKASRTALIYVASNDGMLHGFDATTGAEDYAYLPAGVITDSTGTTGTTSTSSGKFYGISDLANPDYGTDSAPHQYFNDGELTVADAYFKTDSAWHTVLVGTTGRGLARTIYALDVTDPTDVKFLWERSANDGNADGNSKYIGQMIGKPVVAQVADGQWAVLMGNGMNSASGTAALLQFDLGTGALNVHATDATGQNGLAAPAVWINDATNAVSSVAYAGDLQGRVWSFQISKTVTDPVSGTTSIAATPDSTGTKLFTTSDGSNAQPITAGMLVGRDPLTGNRWLFFGTGRYLASSDLADKQVQTWYALIVDSPKYPDLVTNLSKGLSSLKQRSIILETSASAGDATATPPVPPTLAARVVTQATTNEANIGATDATSADPAQSGWYLNLEQPYTNTNGAIAGYNAQGERMVTPNQFQGSLLVGTTRIPTATDPCNPSGSGWIMAIEPFTGTNPDPAFFDLNGDGAINGSDKVTLPDGTTANAAGVGFVSIPNNPIFVGNNMLNSYDNGDVGSIYTSGAGGNLQRVSWRELINE</sequence>
<gene>
    <name evidence="5" type="ORF">NC595_15710</name>
</gene>
<proteinExistence type="predicted"/>
<dbReference type="EMBL" id="JAMZEK010000003">
    <property type="protein sequence ID" value="MCP1375496.1"/>
    <property type="molecule type" value="Genomic_DNA"/>
</dbReference>
<feature type="signal peptide" evidence="3">
    <location>
        <begin position="1"/>
        <end position="37"/>
    </location>
</feature>
<evidence type="ECO:0000313" key="5">
    <source>
        <dbReference type="EMBL" id="MCP1375496.1"/>
    </source>
</evidence>
<keyword evidence="6" id="KW-1185">Reference proteome</keyword>